<feature type="domain" description="PASTA" evidence="13">
    <location>
        <begin position="436"/>
        <end position="507"/>
    </location>
</feature>
<dbReference type="Pfam" id="PF03793">
    <property type="entry name" value="PASTA"/>
    <property type="match status" value="2"/>
</dbReference>
<dbReference type="SUPFAM" id="SSF56112">
    <property type="entry name" value="Protein kinase-like (PK-like)"/>
    <property type="match status" value="1"/>
</dbReference>
<proteinExistence type="predicted"/>
<evidence type="ECO:0000313" key="15">
    <source>
        <dbReference type="Proteomes" id="UP000657592"/>
    </source>
</evidence>
<dbReference type="PROSITE" id="PS00107">
    <property type="entry name" value="PROTEIN_KINASE_ATP"/>
    <property type="match status" value="1"/>
</dbReference>
<dbReference type="PROSITE" id="PS00109">
    <property type="entry name" value="PROTEIN_KINASE_TYR"/>
    <property type="match status" value="1"/>
</dbReference>
<feature type="region of interest" description="Disordered" evidence="11">
    <location>
        <begin position="394"/>
        <end position="441"/>
    </location>
</feature>
<dbReference type="RefSeq" id="WP_188756999.1">
    <property type="nucleotide sequence ID" value="NZ_BMJY01000019.1"/>
</dbReference>
<keyword evidence="5 10" id="KW-0547">Nucleotide-binding</keyword>
<dbReference type="PANTHER" id="PTHR43289">
    <property type="entry name" value="MITOGEN-ACTIVATED PROTEIN KINASE KINASE KINASE 20-RELATED"/>
    <property type="match status" value="1"/>
</dbReference>
<dbReference type="Gene3D" id="3.30.200.20">
    <property type="entry name" value="Phosphorylase Kinase, domain 1"/>
    <property type="match status" value="1"/>
</dbReference>
<feature type="compositionally biased region" description="Basic and acidic residues" evidence="11">
    <location>
        <begin position="733"/>
        <end position="745"/>
    </location>
</feature>
<organism evidence="14 15">
    <name type="scientific">Microbacterium album</name>
    <dbReference type="NCBI Taxonomy" id="2053191"/>
    <lineage>
        <taxon>Bacteria</taxon>
        <taxon>Bacillati</taxon>
        <taxon>Actinomycetota</taxon>
        <taxon>Actinomycetes</taxon>
        <taxon>Micrococcales</taxon>
        <taxon>Microbacteriaceae</taxon>
        <taxon>Microbacterium</taxon>
    </lineage>
</organism>
<dbReference type="CDD" id="cd06577">
    <property type="entry name" value="PASTA_pknB"/>
    <property type="match status" value="2"/>
</dbReference>
<evidence type="ECO:0000256" key="10">
    <source>
        <dbReference type="PROSITE-ProRule" id="PRU10141"/>
    </source>
</evidence>
<feature type="compositionally biased region" description="Polar residues" evidence="11">
    <location>
        <begin position="783"/>
        <end position="792"/>
    </location>
</feature>
<keyword evidence="15" id="KW-1185">Reference proteome</keyword>
<dbReference type="Gene3D" id="3.30.10.20">
    <property type="match status" value="2"/>
</dbReference>
<dbReference type="InterPro" id="IPR031304">
    <property type="entry name" value="SLT_2"/>
</dbReference>
<feature type="compositionally biased region" description="Low complexity" evidence="11">
    <location>
        <begin position="755"/>
        <end position="774"/>
    </location>
</feature>
<dbReference type="Gene3D" id="1.10.510.10">
    <property type="entry name" value="Transferase(Phosphotransferase) domain 1"/>
    <property type="match status" value="1"/>
</dbReference>
<dbReference type="EC" id="2.7.11.1" evidence="1"/>
<evidence type="ECO:0000256" key="2">
    <source>
        <dbReference type="ARBA" id="ARBA00022527"/>
    </source>
</evidence>
<dbReference type="EMBL" id="BMJY01000019">
    <property type="protein sequence ID" value="GGH49884.1"/>
    <property type="molecule type" value="Genomic_DNA"/>
</dbReference>
<feature type="region of interest" description="Disordered" evidence="11">
    <location>
        <begin position="887"/>
        <end position="907"/>
    </location>
</feature>
<keyword evidence="6" id="KW-0418">Kinase</keyword>
<evidence type="ECO:0000256" key="1">
    <source>
        <dbReference type="ARBA" id="ARBA00012513"/>
    </source>
</evidence>
<evidence type="ECO:0000259" key="13">
    <source>
        <dbReference type="PROSITE" id="PS51178"/>
    </source>
</evidence>
<feature type="compositionally biased region" description="Pro residues" evidence="11">
    <location>
        <begin position="569"/>
        <end position="587"/>
    </location>
</feature>
<evidence type="ECO:0000256" key="9">
    <source>
        <dbReference type="ARBA" id="ARBA00048679"/>
    </source>
</evidence>
<feature type="compositionally biased region" description="Low complexity" evidence="11">
    <location>
        <begin position="399"/>
        <end position="415"/>
    </location>
</feature>
<dbReference type="Pfam" id="PF00069">
    <property type="entry name" value="Pkinase"/>
    <property type="match status" value="1"/>
</dbReference>
<evidence type="ECO:0000256" key="4">
    <source>
        <dbReference type="ARBA" id="ARBA00022737"/>
    </source>
</evidence>
<dbReference type="PROSITE" id="PS51178">
    <property type="entry name" value="PASTA"/>
    <property type="match status" value="2"/>
</dbReference>
<dbReference type="InterPro" id="IPR011009">
    <property type="entry name" value="Kinase-like_dom_sf"/>
</dbReference>
<feature type="compositionally biased region" description="Pro residues" evidence="11">
    <location>
        <begin position="416"/>
        <end position="434"/>
    </location>
</feature>
<reference evidence="14" key="1">
    <citation type="journal article" date="2014" name="Int. J. Syst. Evol. Microbiol.">
        <title>Complete genome sequence of Corynebacterium casei LMG S-19264T (=DSM 44701T), isolated from a smear-ripened cheese.</title>
        <authorList>
            <consortium name="US DOE Joint Genome Institute (JGI-PGF)"/>
            <person name="Walter F."/>
            <person name="Albersmeier A."/>
            <person name="Kalinowski J."/>
            <person name="Ruckert C."/>
        </authorList>
    </citation>
    <scope>NUCLEOTIDE SEQUENCE</scope>
    <source>
        <strain evidence="14">CGMCC 1.15794</strain>
    </source>
</reference>
<dbReference type="InterPro" id="IPR000719">
    <property type="entry name" value="Prot_kinase_dom"/>
</dbReference>
<dbReference type="PROSITE" id="PS50011">
    <property type="entry name" value="PROTEIN_KINASE_DOM"/>
    <property type="match status" value="1"/>
</dbReference>
<protein>
    <recommendedName>
        <fullName evidence="1">non-specific serine/threonine protein kinase</fullName>
        <ecNumber evidence="1">2.7.11.1</ecNumber>
    </recommendedName>
</protein>
<dbReference type="Gene3D" id="1.10.530.10">
    <property type="match status" value="1"/>
</dbReference>
<dbReference type="CDD" id="cd14014">
    <property type="entry name" value="STKc_PknB_like"/>
    <property type="match status" value="1"/>
</dbReference>
<dbReference type="InterPro" id="IPR017441">
    <property type="entry name" value="Protein_kinase_ATP_BS"/>
</dbReference>
<dbReference type="InterPro" id="IPR023346">
    <property type="entry name" value="Lysozyme-like_dom_sf"/>
</dbReference>
<dbReference type="SUPFAM" id="SSF53955">
    <property type="entry name" value="Lysozyme-like"/>
    <property type="match status" value="1"/>
</dbReference>
<gene>
    <name evidence="14" type="ORF">GCM10010921_28260</name>
</gene>
<evidence type="ECO:0000256" key="6">
    <source>
        <dbReference type="ARBA" id="ARBA00022777"/>
    </source>
</evidence>
<dbReference type="InterPro" id="IPR005543">
    <property type="entry name" value="PASTA_dom"/>
</dbReference>
<feature type="domain" description="Protein kinase" evidence="12">
    <location>
        <begin position="13"/>
        <end position="299"/>
    </location>
</feature>
<comment type="catalytic activity">
    <reaction evidence="9">
        <text>L-seryl-[protein] + ATP = O-phospho-L-seryl-[protein] + ADP + H(+)</text>
        <dbReference type="Rhea" id="RHEA:17989"/>
        <dbReference type="Rhea" id="RHEA-COMP:9863"/>
        <dbReference type="Rhea" id="RHEA-COMP:11604"/>
        <dbReference type="ChEBI" id="CHEBI:15378"/>
        <dbReference type="ChEBI" id="CHEBI:29999"/>
        <dbReference type="ChEBI" id="CHEBI:30616"/>
        <dbReference type="ChEBI" id="CHEBI:83421"/>
        <dbReference type="ChEBI" id="CHEBI:456216"/>
        <dbReference type="EC" id="2.7.11.1"/>
    </reaction>
</comment>
<dbReference type="PANTHER" id="PTHR43289:SF6">
    <property type="entry name" value="SERINE_THREONINE-PROTEIN KINASE NEKL-3"/>
    <property type="match status" value="1"/>
</dbReference>
<evidence type="ECO:0000256" key="7">
    <source>
        <dbReference type="ARBA" id="ARBA00022840"/>
    </source>
</evidence>
<feature type="compositionally biased region" description="Polar residues" evidence="11">
    <location>
        <begin position="677"/>
        <end position="707"/>
    </location>
</feature>
<comment type="catalytic activity">
    <reaction evidence="8">
        <text>L-threonyl-[protein] + ATP = O-phospho-L-threonyl-[protein] + ADP + H(+)</text>
        <dbReference type="Rhea" id="RHEA:46608"/>
        <dbReference type="Rhea" id="RHEA-COMP:11060"/>
        <dbReference type="Rhea" id="RHEA-COMP:11605"/>
        <dbReference type="ChEBI" id="CHEBI:15378"/>
        <dbReference type="ChEBI" id="CHEBI:30013"/>
        <dbReference type="ChEBI" id="CHEBI:30616"/>
        <dbReference type="ChEBI" id="CHEBI:61977"/>
        <dbReference type="ChEBI" id="CHEBI:456216"/>
        <dbReference type="EC" id="2.7.11.1"/>
    </reaction>
</comment>
<feature type="compositionally biased region" description="Low complexity" evidence="11">
    <location>
        <begin position="588"/>
        <end position="598"/>
    </location>
</feature>
<accession>A0A917II12</accession>
<dbReference type="InterPro" id="IPR008266">
    <property type="entry name" value="Tyr_kinase_AS"/>
</dbReference>
<dbReference type="Proteomes" id="UP000657592">
    <property type="component" value="Unassembled WGS sequence"/>
</dbReference>
<feature type="region of interest" description="Disordered" evidence="11">
    <location>
        <begin position="566"/>
        <end position="831"/>
    </location>
</feature>
<dbReference type="GO" id="GO:0004674">
    <property type="term" value="F:protein serine/threonine kinase activity"/>
    <property type="evidence" value="ECO:0007669"/>
    <property type="project" value="UniProtKB-KW"/>
</dbReference>
<evidence type="ECO:0000313" key="14">
    <source>
        <dbReference type="EMBL" id="GGH49884.1"/>
    </source>
</evidence>
<name>A0A917II12_9MICO</name>
<evidence type="ECO:0000256" key="11">
    <source>
        <dbReference type="SAM" id="MobiDB-lite"/>
    </source>
</evidence>
<keyword evidence="3" id="KW-0808">Transferase</keyword>
<dbReference type="SMART" id="SM00740">
    <property type="entry name" value="PASTA"/>
    <property type="match status" value="2"/>
</dbReference>
<feature type="region of interest" description="Disordered" evidence="11">
    <location>
        <begin position="474"/>
        <end position="496"/>
    </location>
</feature>
<dbReference type="AlphaFoldDB" id="A0A917II12"/>
<feature type="compositionally biased region" description="Basic and acidic residues" evidence="11">
    <location>
        <begin position="806"/>
        <end position="818"/>
    </location>
</feature>
<reference evidence="14" key="2">
    <citation type="submission" date="2020-09" db="EMBL/GenBank/DDBJ databases">
        <authorList>
            <person name="Sun Q."/>
            <person name="Zhou Y."/>
        </authorList>
    </citation>
    <scope>NUCLEOTIDE SEQUENCE</scope>
    <source>
        <strain evidence="14">CGMCC 1.15794</strain>
    </source>
</reference>
<evidence type="ECO:0000259" key="12">
    <source>
        <dbReference type="PROSITE" id="PS50011"/>
    </source>
</evidence>
<evidence type="ECO:0000256" key="3">
    <source>
        <dbReference type="ARBA" id="ARBA00022679"/>
    </source>
</evidence>
<comment type="caution">
    <text evidence="14">The sequence shown here is derived from an EMBL/GenBank/DDBJ whole genome shotgun (WGS) entry which is preliminary data.</text>
</comment>
<dbReference type="CDD" id="cd13399">
    <property type="entry name" value="Slt35-like"/>
    <property type="match status" value="1"/>
</dbReference>
<dbReference type="Pfam" id="PF13406">
    <property type="entry name" value="SLT_2"/>
    <property type="match status" value="1"/>
</dbReference>
<feature type="binding site" evidence="10">
    <location>
        <position position="48"/>
    </location>
    <ligand>
        <name>ATP</name>
        <dbReference type="ChEBI" id="CHEBI:30616"/>
    </ligand>
</feature>
<dbReference type="GO" id="GO:0005524">
    <property type="term" value="F:ATP binding"/>
    <property type="evidence" value="ECO:0007669"/>
    <property type="project" value="UniProtKB-UniRule"/>
</dbReference>
<keyword evidence="2" id="KW-0723">Serine/threonine-protein kinase</keyword>
<keyword evidence="7 10" id="KW-0067">ATP-binding</keyword>
<sequence>MSEHAGELLGGRFWIGELLGVGGSASVYAAEDLAERGEGGAPVRVAVKVLHPHLCSDDRAREAFLREAREAERLRHPNIAAVRGSGLHDAGGVTMAWIALDLVDGGSVADRVARTGPLPPAEAAAVVSGLLAGLAAAHEVGLVHRDVSPANVMLHGAAEGRPVAEDQVRLVDFGLADATGRDALGRDILRAERGDGGLVLGNAHYMSPEQAQGLPVRAAGDLYQAGALLYFLLTGQPPFPRATVAHVLEAHVSAPPPVPSALAPGARPLDRVVTRAMTKTPARRFRDAGEFRFALAEAVAALIPAGPGIAPSGSAGPGDLTEALLTAPGAPDPATKVLPLGASDDLGYLHAEAEVPEPASSPRGGGVLAGAIVAVVVVAVAIGGALGVSALDGPQAGGPSPSASAAPEPTESPSESPSPPPTTPPPSVPASDPPSEPDEPIEPEVVTVPVLHGTLADAQAALAARGLRLGQVTRADSAEPADRVLGQAPAGGASVEPDTAVDVTVASGRHQVPDVAGLTLAAARALVESAGFAAEASRPDARPDEVVLSVEPGVGTVLRVGVTVTLTVPDPPPVPGPTPTEPTPTPEALPAASRASTAARRKSAPRSLSGAKRSRNGLSERSESKPGSTSDPFGPASVSTPAADAASAQPVSTPRLRRSAQRPVPSGSSSGAPVESTPGSSSGAPVESTPRSSTGAPVESTPGSSTGAPVESTRRSLSGAPGESASRSLSGAERSRNGLSERSESKPGLTPDPFAPVSVSTSAADAASAQPVSTPRLRRSAQRPVSSDSSSGARVESAPCSLSGAERSRNGLSERSESKPSATPDSFGPASGQRSGRFGLFAVIAVLVVGAGVLVQHTGLDVPERAVAAVAPGARLLDGAVPGGVEVSHVTGTTTGTGSDPAAGAPAAAGSSAVSRIDPEWAAGVAAATGIPERALVAYAAAHLTVSAEDPSCGIGWNTLAGIGRIESGHGSHGGAVVGEDGWVLPRILGVPLDGNGVMAIRDTDGGAWDGDTVWDRAVGPMQFIPETWSRWGADGDGDGIADPNQIDDAALAAARYLCASGPMTSVEGWRAAVFSYNHLEEYVDAVAAAANEYAAWAEGWR</sequence>
<keyword evidence="4" id="KW-0677">Repeat</keyword>
<feature type="domain" description="PASTA" evidence="13">
    <location>
        <begin position="508"/>
        <end position="570"/>
    </location>
</feature>
<evidence type="ECO:0000256" key="5">
    <source>
        <dbReference type="ARBA" id="ARBA00022741"/>
    </source>
</evidence>
<evidence type="ECO:0000256" key="8">
    <source>
        <dbReference type="ARBA" id="ARBA00047899"/>
    </source>
</evidence>